<dbReference type="EC" id="5.4.99.2" evidence="9"/>
<feature type="compositionally biased region" description="Basic and acidic residues" evidence="7">
    <location>
        <begin position="689"/>
        <end position="701"/>
    </location>
</feature>
<sequence>MSKPGDALLRGPELKSVYGPDDLDGLAHLGTLPGEAPFVRGPYRTMYRGRPWTIRQYAGHADAVASNLAYRRALEQGAQGISVAFDLPTHRGYDSDDAEAAADVGMAGVALDSVDDMHRLFAGIALNQVSVSMTMSGAVLPVMAAFLVAAEETGVPASQLRGTIQNDILKEFLVRNAWVHGPGPSLRIATDVVEYLAQHAPRLHCMSISGYHFQEAGAPPVLELALTLANARTYLEQIRARGLDLDTFCGKLSFFFGVGKPFFVEIAKLRAARLLWHEIVTGMGGTSAQGTALRMHCQTSGWSLSAREPANNIARTAVEAMAAIFGGTQSLHTNAFDEALALPGDEAARLARNTQLILQHEFGLCDVADPWAGSYMMESLTAEIADGARAMLAQIEAQGGMLAALDSGWIQAQVHRGALDAQARIDAGEAVVVGVNRYVEPDSAEPACRVIDGGAVRASQKRRLAALRAARDDGAVTQALTALRHAARSGVSNLLACTVDAMRCRATVGECTRALLDVWPRHASVPRHSAGVYGPARATDAAWQAACARVAVQGVRLGRKPRILLAKLGQDGHDRGARAVAAALTDAGFDAELTPLFQSAEAVARRAIQGCFDIVGVSTLGGAHRDLVPGLLRLLRARSPDLPVFAGGIIPHEDVQRLQADGVRGIFGPGTPMEAIVAALAGALEAKRRGDEAAGTGRREPATVTDLG</sequence>
<comment type="caution">
    <text evidence="9">The sequence shown here is derived from an EMBL/GenBank/DDBJ whole genome shotgun (WGS) entry which is preliminary data.</text>
</comment>
<keyword evidence="10" id="KW-1185">Reference proteome</keyword>
<evidence type="ECO:0000256" key="4">
    <source>
        <dbReference type="ARBA" id="ARBA00022723"/>
    </source>
</evidence>
<gene>
    <name evidence="9" type="primary">bhbA</name>
    <name evidence="9" type="ORF">LMG23994_00163</name>
</gene>
<dbReference type="NCBIfam" id="TIGR00641">
    <property type="entry name" value="acid_CoA_mut_N"/>
    <property type="match status" value="1"/>
</dbReference>
<evidence type="ECO:0000256" key="1">
    <source>
        <dbReference type="ARBA" id="ARBA00001922"/>
    </source>
</evidence>
<dbReference type="Pfam" id="PF01642">
    <property type="entry name" value="MM_CoA_mutase"/>
    <property type="match status" value="1"/>
</dbReference>
<dbReference type="InterPro" id="IPR006098">
    <property type="entry name" value="MMCoA_mutase_a_cat"/>
</dbReference>
<dbReference type="InterPro" id="IPR006158">
    <property type="entry name" value="Cobalamin-bd"/>
</dbReference>
<protein>
    <submittedName>
        <fullName evidence="9">Methylmalonyl-CoA mutase</fullName>
        <ecNumber evidence="9">5.4.99.2</ecNumber>
    </submittedName>
</protein>
<dbReference type="NCBIfam" id="TIGR00640">
    <property type="entry name" value="acid_CoA_mut_C"/>
    <property type="match status" value="1"/>
</dbReference>
<evidence type="ECO:0000256" key="5">
    <source>
        <dbReference type="ARBA" id="ARBA00023235"/>
    </source>
</evidence>
<organism evidence="9 10">
    <name type="scientific">Cupriavidus pinatubonensis</name>
    <dbReference type="NCBI Taxonomy" id="248026"/>
    <lineage>
        <taxon>Bacteria</taxon>
        <taxon>Pseudomonadati</taxon>
        <taxon>Pseudomonadota</taxon>
        <taxon>Betaproteobacteria</taxon>
        <taxon>Burkholderiales</taxon>
        <taxon>Burkholderiaceae</taxon>
        <taxon>Cupriavidus</taxon>
    </lineage>
</organism>
<keyword evidence="5 9" id="KW-0413">Isomerase</keyword>
<dbReference type="Proteomes" id="UP000701702">
    <property type="component" value="Unassembled WGS sequence"/>
</dbReference>
<keyword evidence="6" id="KW-0170">Cobalt</keyword>
<keyword evidence="4" id="KW-0479">Metal-binding</keyword>
<evidence type="ECO:0000256" key="7">
    <source>
        <dbReference type="SAM" id="MobiDB-lite"/>
    </source>
</evidence>
<accession>A0ABM8W8M5</accession>
<dbReference type="PROSITE" id="PS51332">
    <property type="entry name" value="B12_BINDING"/>
    <property type="match status" value="1"/>
</dbReference>
<dbReference type="EMBL" id="CAJZAF010000001">
    <property type="protein sequence ID" value="CAG9163566.1"/>
    <property type="molecule type" value="Genomic_DNA"/>
</dbReference>
<dbReference type="Gene3D" id="3.40.50.280">
    <property type="entry name" value="Cobalamin-binding domain"/>
    <property type="match status" value="1"/>
</dbReference>
<reference evidence="9 10" key="1">
    <citation type="submission" date="2021-08" db="EMBL/GenBank/DDBJ databases">
        <authorList>
            <person name="Peeters C."/>
        </authorList>
    </citation>
    <scope>NUCLEOTIDE SEQUENCE [LARGE SCALE GENOMIC DNA]</scope>
    <source>
        <strain evidence="9 10">LMG 23994</strain>
    </source>
</reference>
<dbReference type="GO" id="GO:0004494">
    <property type="term" value="F:methylmalonyl-CoA mutase activity"/>
    <property type="evidence" value="ECO:0007669"/>
    <property type="project" value="UniProtKB-EC"/>
</dbReference>
<dbReference type="InterPro" id="IPR036724">
    <property type="entry name" value="Cobalamin-bd_sf"/>
</dbReference>
<name>A0ABM8W8M5_9BURK</name>
<evidence type="ECO:0000313" key="10">
    <source>
        <dbReference type="Proteomes" id="UP000701702"/>
    </source>
</evidence>
<proteinExistence type="inferred from homology"/>
<feature type="domain" description="B12-binding" evidence="8">
    <location>
        <begin position="560"/>
        <end position="691"/>
    </location>
</feature>
<evidence type="ECO:0000256" key="2">
    <source>
        <dbReference type="ARBA" id="ARBA00008465"/>
    </source>
</evidence>
<dbReference type="PANTHER" id="PTHR48101:SF4">
    <property type="entry name" value="METHYLMALONYL-COA MUTASE, MITOCHONDRIAL"/>
    <property type="match status" value="1"/>
</dbReference>
<dbReference type="Gene3D" id="3.20.20.240">
    <property type="entry name" value="Methylmalonyl-CoA mutase"/>
    <property type="match status" value="1"/>
</dbReference>
<evidence type="ECO:0000259" key="8">
    <source>
        <dbReference type="PROSITE" id="PS51332"/>
    </source>
</evidence>
<comment type="cofactor">
    <cofactor evidence="1">
        <name>adenosylcob(III)alamin</name>
        <dbReference type="ChEBI" id="CHEBI:18408"/>
    </cofactor>
</comment>
<evidence type="ECO:0000256" key="3">
    <source>
        <dbReference type="ARBA" id="ARBA00022628"/>
    </source>
</evidence>
<dbReference type="InterPro" id="IPR006099">
    <property type="entry name" value="MeMalonylCoA_mutase_a/b_cat"/>
</dbReference>
<dbReference type="PANTHER" id="PTHR48101">
    <property type="entry name" value="METHYLMALONYL-COA MUTASE, MITOCHONDRIAL-RELATED"/>
    <property type="match status" value="1"/>
</dbReference>
<dbReference type="RefSeq" id="WP_223998864.1">
    <property type="nucleotide sequence ID" value="NZ_CAJZAF010000001.1"/>
</dbReference>
<keyword evidence="3" id="KW-0846">Cobalamin</keyword>
<dbReference type="SUPFAM" id="SSF52242">
    <property type="entry name" value="Cobalamin (vitamin B12)-binding domain"/>
    <property type="match status" value="1"/>
</dbReference>
<dbReference type="InterPro" id="IPR006159">
    <property type="entry name" value="Acid_CoA_mut_C"/>
</dbReference>
<evidence type="ECO:0000256" key="6">
    <source>
        <dbReference type="ARBA" id="ARBA00023285"/>
    </source>
</evidence>
<feature type="region of interest" description="Disordered" evidence="7">
    <location>
        <begin position="689"/>
        <end position="708"/>
    </location>
</feature>
<dbReference type="NCBIfam" id="NF006944">
    <property type="entry name" value="PRK09426.1"/>
    <property type="match status" value="1"/>
</dbReference>
<dbReference type="SUPFAM" id="SSF51703">
    <property type="entry name" value="Cobalamin (vitamin B12)-dependent enzymes"/>
    <property type="match status" value="1"/>
</dbReference>
<evidence type="ECO:0000313" key="9">
    <source>
        <dbReference type="EMBL" id="CAG9163566.1"/>
    </source>
</evidence>
<dbReference type="InterPro" id="IPR016176">
    <property type="entry name" value="Cbl-dep_enz_cat"/>
</dbReference>
<comment type="similarity">
    <text evidence="2">Belongs to the methylmalonyl-CoA mutase family.</text>
</comment>
<dbReference type="Pfam" id="PF02310">
    <property type="entry name" value="B12-binding"/>
    <property type="match status" value="1"/>
</dbReference>